<reference evidence="2 3" key="1">
    <citation type="submission" date="2018-08" db="EMBL/GenBank/DDBJ databases">
        <title>Genome Lactobacillus garii FI11369.</title>
        <authorList>
            <person name="Diaz M."/>
            <person name="Narbad A."/>
        </authorList>
    </citation>
    <scope>NUCLEOTIDE SEQUENCE [LARGE SCALE GENOMIC DNA]</scope>
    <source>
        <strain evidence="2 3">FI11369</strain>
    </source>
</reference>
<dbReference type="OrthoDB" id="9805360at2"/>
<dbReference type="PANTHER" id="PTHR42831">
    <property type="entry name" value="FE-S PROTEIN MATURATION AUXILIARY FACTOR YITW"/>
    <property type="match status" value="1"/>
</dbReference>
<gene>
    <name evidence="2" type="ORF">D1831_02770</name>
</gene>
<dbReference type="SUPFAM" id="SSF117916">
    <property type="entry name" value="Fe-S cluster assembly (FSCA) domain-like"/>
    <property type="match status" value="1"/>
</dbReference>
<evidence type="ECO:0000313" key="3">
    <source>
        <dbReference type="Proteomes" id="UP000283633"/>
    </source>
</evidence>
<comment type="caution">
    <text evidence="2">The sequence shown here is derived from an EMBL/GenBank/DDBJ whole genome shotgun (WGS) entry which is preliminary data.</text>
</comment>
<dbReference type="Gene3D" id="3.30.300.130">
    <property type="entry name" value="Fe-S cluster assembly (FSCA)"/>
    <property type="match status" value="1"/>
</dbReference>
<protein>
    <submittedName>
        <fullName evidence="2">Metal-sulfur cluster assembly factor</fullName>
    </submittedName>
</protein>
<keyword evidence="3" id="KW-1185">Reference proteome</keyword>
<dbReference type="InterPro" id="IPR034904">
    <property type="entry name" value="FSCA_dom_sf"/>
</dbReference>
<dbReference type="PANTHER" id="PTHR42831:SF1">
    <property type="entry name" value="FE-S PROTEIN MATURATION AUXILIARY FACTOR YITW"/>
    <property type="match status" value="1"/>
</dbReference>
<dbReference type="InterPro" id="IPR052339">
    <property type="entry name" value="Fe-S_Maturation_MIP18"/>
</dbReference>
<sequence>MSEIGTREQFKARSMAALATVIDPELGVDVVGLGLIYDVTLDEKTGECVVTMTLTMMGCPLTDVLANGITDALTPLPGVLTVTINLVWSPAWSIARMSRAARLQLHV</sequence>
<dbReference type="RefSeq" id="WP_125071400.1">
    <property type="nucleotide sequence ID" value="NZ_QWZQ01000006.1"/>
</dbReference>
<proteinExistence type="predicted"/>
<dbReference type="InterPro" id="IPR002744">
    <property type="entry name" value="MIP18-like"/>
</dbReference>
<dbReference type="Proteomes" id="UP000283633">
    <property type="component" value="Unassembled WGS sequence"/>
</dbReference>
<evidence type="ECO:0000313" key="2">
    <source>
        <dbReference type="EMBL" id="RRK11317.1"/>
    </source>
</evidence>
<feature type="domain" description="MIP18 family-like" evidence="1">
    <location>
        <begin position="15"/>
        <end position="83"/>
    </location>
</feature>
<name>A0A426D9R9_9LACO</name>
<organism evidence="2 3">
    <name type="scientific">Lactiplantibacillus garii</name>
    <dbReference type="NCBI Taxonomy" id="2306423"/>
    <lineage>
        <taxon>Bacteria</taxon>
        <taxon>Bacillati</taxon>
        <taxon>Bacillota</taxon>
        <taxon>Bacilli</taxon>
        <taxon>Lactobacillales</taxon>
        <taxon>Lactobacillaceae</taxon>
        <taxon>Lactiplantibacillus</taxon>
    </lineage>
</organism>
<accession>A0A426D9R9</accession>
<dbReference type="Pfam" id="PF01883">
    <property type="entry name" value="FeS_assembly_P"/>
    <property type="match status" value="1"/>
</dbReference>
<dbReference type="EMBL" id="QWZQ01000006">
    <property type="protein sequence ID" value="RRK11317.1"/>
    <property type="molecule type" value="Genomic_DNA"/>
</dbReference>
<dbReference type="AlphaFoldDB" id="A0A426D9R9"/>
<evidence type="ECO:0000259" key="1">
    <source>
        <dbReference type="Pfam" id="PF01883"/>
    </source>
</evidence>